<dbReference type="GO" id="GO:0005886">
    <property type="term" value="C:plasma membrane"/>
    <property type="evidence" value="ECO:0007669"/>
    <property type="project" value="UniProtKB-SubCell"/>
</dbReference>
<name>A0A9D6QKE7_UNCEI</name>
<evidence type="ECO:0000256" key="1">
    <source>
        <dbReference type="RuleBase" id="RU363076"/>
    </source>
</evidence>
<protein>
    <recommendedName>
        <fullName evidence="1">SURF1-like protein</fullName>
    </recommendedName>
</protein>
<dbReference type="Proteomes" id="UP000807850">
    <property type="component" value="Unassembled WGS sequence"/>
</dbReference>
<dbReference type="PROSITE" id="PS50895">
    <property type="entry name" value="SURF1"/>
    <property type="match status" value="1"/>
</dbReference>
<evidence type="ECO:0000313" key="3">
    <source>
        <dbReference type="Proteomes" id="UP000807850"/>
    </source>
</evidence>
<dbReference type="EMBL" id="JACQAY010000265">
    <property type="protein sequence ID" value="MBI3540215.1"/>
    <property type="molecule type" value="Genomic_DNA"/>
</dbReference>
<dbReference type="Pfam" id="PF02104">
    <property type="entry name" value="SURF1"/>
    <property type="match status" value="1"/>
</dbReference>
<feature type="non-terminal residue" evidence="2">
    <location>
        <position position="87"/>
    </location>
</feature>
<proteinExistence type="inferred from homology"/>
<keyword evidence="1" id="KW-1133">Transmembrane helix</keyword>
<reference evidence="2" key="1">
    <citation type="submission" date="2020-07" db="EMBL/GenBank/DDBJ databases">
        <title>Huge and variable diversity of episymbiotic CPR bacteria and DPANN archaea in groundwater ecosystems.</title>
        <authorList>
            <person name="He C.Y."/>
            <person name="Keren R."/>
            <person name="Whittaker M."/>
            <person name="Farag I.F."/>
            <person name="Doudna J."/>
            <person name="Cate J.H.D."/>
            <person name="Banfield J.F."/>
        </authorList>
    </citation>
    <scope>NUCLEOTIDE SEQUENCE</scope>
    <source>
        <strain evidence="2">NC_groundwater_928_Pr1_S-0.2um_72_17</strain>
    </source>
</reference>
<keyword evidence="1" id="KW-1003">Cell membrane</keyword>
<feature type="transmembrane region" description="Helical" evidence="1">
    <location>
        <begin position="6"/>
        <end position="24"/>
    </location>
</feature>
<comment type="caution">
    <text evidence="1">Lacks conserved residue(s) required for the propagation of feature annotation.</text>
</comment>
<evidence type="ECO:0000313" key="2">
    <source>
        <dbReference type="EMBL" id="MBI3540215.1"/>
    </source>
</evidence>
<keyword evidence="1" id="KW-0812">Transmembrane</keyword>
<dbReference type="InterPro" id="IPR002994">
    <property type="entry name" value="Surf1/Shy1"/>
</dbReference>
<dbReference type="AlphaFoldDB" id="A0A9D6QKE7"/>
<sequence>MRPRDVLGLVAALVMAAVCVRLGLWQIARLHEKQALNATLRAAEHAPPLAVAGEPPPLAVARERSLEVRGTFDEAHQILLAGRAHGG</sequence>
<comment type="similarity">
    <text evidence="1">Belongs to the SURF1 family.</text>
</comment>
<gene>
    <name evidence="2" type="ORF">HY076_08085</name>
</gene>
<accession>A0A9D6QKE7</accession>
<keyword evidence="1" id="KW-0472">Membrane</keyword>
<organism evidence="2 3">
    <name type="scientific">Eiseniibacteriota bacterium</name>
    <dbReference type="NCBI Taxonomy" id="2212470"/>
    <lineage>
        <taxon>Bacteria</taxon>
        <taxon>Candidatus Eiseniibacteriota</taxon>
    </lineage>
</organism>
<comment type="subcellular location">
    <subcellularLocation>
        <location evidence="1">Cell membrane</location>
        <topology evidence="1">Multi-pass membrane protein</topology>
    </subcellularLocation>
</comment>
<comment type="caution">
    <text evidence="2">The sequence shown here is derived from an EMBL/GenBank/DDBJ whole genome shotgun (WGS) entry which is preliminary data.</text>
</comment>